<dbReference type="InterPro" id="IPR019285">
    <property type="entry name" value="DUF2336"/>
</dbReference>
<evidence type="ECO:0000313" key="2">
    <source>
        <dbReference type="Proteomes" id="UP000515955"/>
    </source>
</evidence>
<name>A0A7G9SDT1_9SPHN</name>
<dbReference type="EMBL" id="CP060717">
    <property type="protein sequence ID" value="QNN66006.1"/>
    <property type="molecule type" value="Genomic_DNA"/>
</dbReference>
<evidence type="ECO:0000313" key="1">
    <source>
        <dbReference type="EMBL" id="QNN66006.1"/>
    </source>
</evidence>
<keyword evidence="2" id="KW-1185">Reference proteome</keyword>
<sequence>MMPVEWPIAASSADQSVSPARGVGRDRLSAVRADFFLDDRARLTEQERALMGSMLAALLDQLVDEIAVAMPAALADHVELARPTLLRRLWDSGALDRPGLIGLLLRRTDEQRLSSPQAAGPVESLVGDDDEDIAEAAMALTVARGRRRDRFGRLGIEFDDLLAEEAVALVHLVAAAIRGGMGGSGPANDTAIAAAAKAVLARHDEGNRLDARVSGLAFALVDGRRGNDAVAASLAEAGEVALLSALLSVRAGIEPATGWLMMVEQGSYCAMLLARLAGLERSTAARIVVAIGDMLGIADPAEAIGQFDRIDGPELDAQRGWLRLPKVYRDSIEALGPGSAGASGLG</sequence>
<dbReference type="RefSeq" id="WP_187542991.1">
    <property type="nucleotide sequence ID" value="NZ_CP060717.1"/>
</dbReference>
<protein>
    <submittedName>
        <fullName evidence="1">DUF2336 domain-containing protein</fullName>
    </submittedName>
</protein>
<proteinExistence type="predicted"/>
<dbReference type="Proteomes" id="UP000515955">
    <property type="component" value="Chromosome"/>
</dbReference>
<gene>
    <name evidence="1" type="ORF">H9L12_05765</name>
</gene>
<dbReference type="Pfam" id="PF10098">
    <property type="entry name" value="DUF2336"/>
    <property type="match status" value="1"/>
</dbReference>
<reference evidence="1 2" key="1">
    <citation type="submission" date="2020-08" db="EMBL/GenBank/DDBJ databases">
        <title>Genome sequence of Sphingomonas rhizophila KACC 19189T.</title>
        <authorList>
            <person name="Hyun D.-W."/>
            <person name="Bae J.-W."/>
        </authorList>
    </citation>
    <scope>NUCLEOTIDE SEQUENCE [LARGE SCALE GENOMIC DNA]</scope>
    <source>
        <strain evidence="1 2">KACC 19189</strain>
    </source>
</reference>
<organism evidence="1 2">
    <name type="scientific">Sphingomonas rhizophila</name>
    <dbReference type="NCBI Taxonomy" id="2071607"/>
    <lineage>
        <taxon>Bacteria</taxon>
        <taxon>Pseudomonadati</taxon>
        <taxon>Pseudomonadota</taxon>
        <taxon>Alphaproteobacteria</taxon>
        <taxon>Sphingomonadales</taxon>
        <taxon>Sphingomonadaceae</taxon>
        <taxon>Sphingomonas</taxon>
    </lineage>
</organism>
<dbReference type="AlphaFoldDB" id="A0A7G9SDT1"/>
<dbReference type="KEGG" id="srhi:H9L12_05765"/>
<accession>A0A7G9SDT1</accession>